<evidence type="ECO:0000313" key="1">
    <source>
        <dbReference type="EMBL" id="GEP07917.1"/>
    </source>
</evidence>
<comment type="caution">
    <text evidence="1">The sequence shown here is derived from an EMBL/GenBank/DDBJ whole genome shotgun (WGS) entry which is preliminary data.</text>
</comment>
<gene>
    <name evidence="2" type="ORF">GCM10007888_22240</name>
    <name evidence="1" type="ORF">MOX02_59550</name>
</gene>
<dbReference type="Proteomes" id="UP001156856">
    <property type="component" value="Unassembled WGS sequence"/>
</dbReference>
<keyword evidence="4" id="KW-1185">Reference proteome</keyword>
<name>A0A512JDC2_9HYPH</name>
<dbReference type="PANTHER" id="PTHR43102:SF2">
    <property type="entry name" value="GAF DOMAIN-CONTAINING PROTEIN"/>
    <property type="match status" value="1"/>
</dbReference>
<dbReference type="Proteomes" id="UP000321960">
    <property type="component" value="Unassembled WGS sequence"/>
</dbReference>
<reference evidence="2" key="4">
    <citation type="submission" date="2023-01" db="EMBL/GenBank/DDBJ databases">
        <title>Draft genome sequence of Methylobacterium oxalidis strain NBRC 107715.</title>
        <authorList>
            <person name="Sun Q."/>
            <person name="Mori K."/>
        </authorList>
    </citation>
    <scope>NUCLEOTIDE SEQUENCE</scope>
    <source>
        <strain evidence="2">NBRC 107715</strain>
    </source>
</reference>
<dbReference type="EMBL" id="BJZU01000208">
    <property type="protein sequence ID" value="GEP07917.1"/>
    <property type="molecule type" value="Genomic_DNA"/>
</dbReference>
<dbReference type="OrthoDB" id="315417at2"/>
<evidence type="ECO:0000313" key="3">
    <source>
        <dbReference type="Proteomes" id="UP000321960"/>
    </source>
</evidence>
<dbReference type="EMBL" id="BSPK01000030">
    <property type="protein sequence ID" value="GLS63843.1"/>
    <property type="molecule type" value="Genomic_DNA"/>
</dbReference>
<organism evidence="1 3">
    <name type="scientific">Methylobacterium oxalidis</name>
    <dbReference type="NCBI Taxonomy" id="944322"/>
    <lineage>
        <taxon>Bacteria</taxon>
        <taxon>Pseudomonadati</taxon>
        <taxon>Pseudomonadota</taxon>
        <taxon>Alphaproteobacteria</taxon>
        <taxon>Hyphomicrobiales</taxon>
        <taxon>Methylobacteriaceae</taxon>
        <taxon>Methylobacterium</taxon>
    </lineage>
</organism>
<protein>
    <submittedName>
        <fullName evidence="1">Uncharacterized protein</fullName>
    </submittedName>
</protein>
<evidence type="ECO:0000313" key="4">
    <source>
        <dbReference type="Proteomes" id="UP001156856"/>
    </source>
</evidence>
<reference evidence="4" key="2">
    <citation type="journal article" date="2019" name="Int. J. Syst. Evol. Microbiol.">
        <title>The Global Catalogue of Microorganisms (GCM) 10K type strain sequencing project: providing services to taxonomists for standard genome sequencing and annotation.</title>
        <authorList>
            <consortium name="The Broad Institute Genomics Platform"/>
            <consortium name="The Broad Institute Genome Sequencing Center for Infectious Disease"/>
            <person name="Wu L."/>
            <person name="Ma J."/>
        </authorList>
    </citation>
    <scope>NUCLEOTIDE SEQUENCE [LARGE SCALE GENOMIC DNA]</scope>
    <source>
        <strain evidence="4">NBRC 107715</strain>
    </source>
</reference>
<accession>A0A512JDC2</accession>
<proteinExistence type="predicted"/>
<dbReference type="AlphaFoldDB" id="A0A512JDC2"/>
<sequence length="74" mass="8054">MPSTLDDSLKPHTSNPLRLAELDTYGILDTAPEEGFDDVVQIARLICDAPVALVSFVAAQRQWFKARVTSPGVV</sequence>
<dbReference type="PANTHER" id="PTHR43102">
    <property type="entry name" value="SLR1143 PROTEIN"/>
    <property type="match status" value="1"/>
</dbReference>
<evidence type="ECO:0000313" key="2">
    <source>
        <dbReference type="EMBL" id="GLS63843.1"/>
    </source>
</evidence>
<dbReference type="RefSeq" id="WP_147029307.1">
    <property type="nucleotide sequence ID" value="NZ_BJZU01000208.1"/>
</dbReference>
<reference evidence="1 3" key="3">
    <citation type="submission" date="2019-07" db="EMBL/GenBank/DDBJ databases">
        <title>Whole genome shotgun sequence of Methylobacterium oxalidis NBRC 107715.</title>
        <authorList>
            <person name="Hosoyama A."/>
            <person name="Uohara A."/>
            <person name="Ohji S."/>
            <person name="Ichikawa N."/>
        </authorList>
    </citation>
    <scope>NUCLEOTIDE SEQUENCE [LARGE SCALE GENOMIC DNA]</scope>
    <source>
        <strain evidence="1 3">NBRC 107715</strain>
    </source>
</reference>
<reference evidence="2" key="1">
    <citation type="journal article" date="2014" name="Int. J. Syst. Evol. Microbiol.">
        <title>Complete genome of a new Firmicutes species belonging to the dominant human colonic microbiota ('Ruminococcus bicirculans') reveals two chromosomes and a selective capacity to utilize plant glucans.</title>
        <authorList>
            <consortium name="NISC Comparative Sequencing Program"/>
            <person name="Wegmann U."/>
            <person name="Louis P."/>
            <person name="Goesmann A."/>
            <person name="Henrissat B."/>
            <person name="Duncan S.H."/>
            <person name="Flint H.J."/>
        </authorList>
    </citation>
    <scope>NUCLEOTIDE SEQUENCE</scope>
    <source>
        <strain evidence="2">NBRC 107715</strain>
    </source>
</reference>